<evidence type="ECO:0000256" key="4">
    <source>
        <dbReference type="ARBA" id="ARBA00048009"/>
    </source>
</evidence>
<dbReference type="PANTHER" id="PTHR43296:SF2">
    <property type="entry name" value="PEROXISOMAL 2,4-DIENOYL-COA REDUCTASE [(3E)-ENOYL-COA-PRODUCING]"/>
    <property type="match status" value="1"/>
</dbReference>
<dbReference type="Gene3D" id="3.40.50.720">
    <property type="entry name" value="NAD(P)-binding Rossmann-like Domain"/>
    <property type="match status" value="1"/>
</dbReference>
<dbReference type="CDD" id="cd05369">
    <property type="entry name" value="TER_DECR_SDR_a"/>
    <property type="match status" value="1"/>
</dbReference>
<dbReference type="EC" id="1.3.1.124" evidence="3"/>
<keyword evidence="7" id="KW-1185">Reference proteome</keyword>
<evidence type="ECO:0000313" key="7">
    <source>
        <dbReference type="Proteomes" id="UP000749293"/>
    </source>
</evidence>
<dbReference type="AlphaFoldDB" id="A0A9P4YWD7"/>
<name>A0A9P4YWD7_9HYPO</name>
<protein>
    <recommendedName>
        <fullName evidence="3">2,4-dienoyl-CoA reductase [(3E)-enoyl-CoA-producing]</fullName>
        <ecNumber evidence="3">1.3.1.124</ecNumber>
    </recommendedName>
</protein>
<dbReference type="RefSeq" id="XP_035322732.1">
    <property type="nucleotide sequence ID" value="XM_035467766.1"/>
</dbReference>
<sequence>MPVPESTYLSPVWRDGLFNGRVVFVTGGAGTICSMQTRALVRLGANACIVGRNVEKTEAAAKDIATVRQGAKVIGVGDCDVRKPESLKAAADRCAQELGGIDFVIAGAAGNFVVPLEGMSPNAFKAVIDIDVLGTFNTVKATMPHILRSSRPRIIFISATFHYTGMPLQAHVSAAKAAVDSLMASVALEYGPRGVTSNTIAPGGIEGTEGMARLSSFAETDRALYDKSIPLGRQGTVRDVADATVFLFSDAGSYINGHVMPVDGAAWRRQGDVRVGVDHSVTYPDFLLSGEISDNLRDPRKDKESKL</sequence>
<dbReference type="OrthoDB" id="2136131at2759"/>
<evidence type="ECO:0000256" key="5">
    <source>
        <dbReference type="ARBA" id="ARBA00048340"/>
    </source>
</evidence>
<dbReference type="InterPro" id="IPR036291">
    <property type="entry name" value="NAD(P)-bd_dom_sf"/>
</dbReference>
<proteinExistence type="predicted"/>
<dbReference type="SUPFAM" id="SSF51735">
    <property type="entry name" value="NAD(P)-binding Rossmann-fold domains"/>
    <property type="match status" value="1"/>
</dbReference>
<dbReference type="GeneID" id="55972021"/>
<dbReference type="GO" id="GO:0009062">
    <property type="term" value="P:fatty acid catabolic process"/>
    <property type="evidence" value="ECO:0007669"/>
    <property type="project" value="InterPro"/>
</dbReference>
<keyword evidence="2" id="KW-0560">Oxidoreductase</keyword>
<dbReference type="EMBL" id="JAANYQ010000005">
    <property type="protein sequence ID" value="KAF4124080.1"/>
    <property type="molecule type" value="Genomic_DNA"/>
</dbReference>
<dbReference type="Pfam" id="PF13561">
    <property type="entry name" value="adh_short_C2"/>
    <property type="match status" value="1"/>
</dbReference>
<evidence type="ECO:0000256" key="3">
    <source>
        <dbReference type="ARBA" id="ARBA00026117"/>
    </source>
</evidence>
<evidence type="ECO:0000256" key="1">
    <source>
        <dbReference type="ARBA" id="ARBA00022857"/>
    </source>
</evidence>
<dbReference type="GO" id="GO:0005777">
    <property type="term" value="C:peroxisome"/>
    <property type="evidence" value="ECO:0007669"/>
    <property type="project" value="TreeGrafter"/>
</dbReference>
<dbReference type="GO" id="GO:0008670">
    <property type="term" value="F:2,4-dienoyl-CoA reductase (NADPH) activity"/>
    <property type="evidence" value="ECO:0007669"/>
    <property type="project" value="InterPro"/>
</dbReference>
<dbReference type="Proteomes" id="UP000749293">
    <property type="component" value="Unassembled WGS sequence"/>
</dbReference>
<comment type="catalytic activity">
    <reaction evidence="5">
        <text>a (2E,4Z)-dienoyl-CoA + NADPH + H(+) = a 4,5-saturated-(3E)-enoyl-CoA + NADP(+)</text>
        <dbReference type="Rhea" id="RHEA:61892"/>
        <dbReference type="ChEBI" id="CHEBI:15378"/>
        <dbReference type="ChEBI" id="CHEBI:57783"/>
        <dbReference type="ChEBI" id="CHEBI:58349"/>
        <dbReference type="ChEBI" id="CHEBI:85099"/>
        <dbReference type="ChEBI" id="CHEBI:85493"/>
        <dbReference type="EC" id="1.3.1.124"/>
    </reaction>
</comment>
<accession>A0A9P4YWD7</accession>
<gene>
    <name evidence="6" type="ORF">GMORB2_5796</name>
</gene>
<dbReference type="PANTHER" id="PTHR43296">
    <property type="entry name" value="PEROXISOMAL 2,4-DIENOYL-COA REDUCTASE"/>
    <property type="match status" value="1"/>
</dbReference>
<comment type="caution">
    <text evidence="6">The sequence shown here is derived from an EMBL/GenBank/DDBJ whole genome shotgun (WGS) entry which is preliminary data.</text>
</comment>
<dbReference type="PRINTS" id="PR00081">
    <property type="entry name" value="GDHRDH"/>
</dbReference>
<reference evidence="6" key="1">
    <citation type="submission" date="2020-03" db="EMBL/GenBank/DDBJ databases">
        <title>Site-based positive gene gene selection in Geosmithia morbida across the United States reveals a broad range of putative effectors and factors for local host and environmental adapation.</title>
        <authorList>
            <person name="Onufrak A."/>
            <person name="Murdoch R.W."/>
            <person name="Gazis R."/>
            <person name="Huff M."/>
            <person name="Staton M."/>
            <person name="Klingeman W."/>
            <person name="Hadziabdic D."/>
        </authorList>
    </citation>
    <scope>NUCLEOTIDE SEQUENCE</scope>
    <source>
        <strain evidence="6">1262</strain>
    </source>
</reference>
<comment type="catalytic activity">
    <reaction evidence="4">
        <text>a (2E,4E)-dienoyl-CoA + NADPH + H(+) = a 4,5-saturated-(3E)-enoyl-CoA + NADP(+)</text>
        <dbReference type="Rhea" id="RHEA:45912"/>
        <dbReference type="ChEBI" id="CHEBI:15378"/>
        <dbReference type="ChEBI" id="CHEBI:57783"/>
        <dbReference type="ChEBI" id="CHEBI:58349"/>
        <dbReference type="ChEBI" id="CHEBI:85101"/>
        <dbReference type="ChEBI" id="CHEBI:85493"/>
        <dbReference type="EC" id="1.3.1.124"/>
    </reaction>
</comment>
<evidence type="ECO:0000256" key="2">
    <source>
        <dbReference type="ARBA" id="ARBA00023002"/>
    </source>
</evidence>
<dbReference type="InterPro" id="IPR045017">
    <property type="entry name" value="DECR2-like"/>
</dbReference>
<organism evidence="6 7">
    <name type="scientific">Geosmithia morbida</name>
    <dbReference type="NCBI Taxonomy" id="1094350"/>
    <lineage>
        <taxon>Eukaryota</taxon>
        <taxon>Fungi</taxon>
        <taxon>Dikarya</taxon>
        <taxon>Ascomycota</taxon>
        <taxon>Pezizomycotina</taxon>
        <taxon>Sordariomycetes</taxon>
        <taxon>Hypocreomycetidae</taxon>
        <taxon>Hypocreales</taxon>
        <taxon>Bionectriaceae</taxon>
        <taxon>Geosmithia</taxon>
    </lineage>
</organism>
<keyword evidence="1" id="KW-0521">NADP</keyword>
<dbReference type="InterPro" id="IPR002347">
    <property type="entry name" value="SDR_fam"/>
</dbReference>
<evidence type="ECO:0000313" key="6">
    <source>
        <dbReference type="EMBL" id="KAF4124080.1"/>
    </source>
</evidence>